<dbReference type="Proteomes" id="UP000053030">
    <property type="component" value="Unassembled WGS sequence"/>
</dbReference>
<dbReference type="Gene3D" id="3.40.50.720">
    <property type="entry name" value="NAD(P)-binding Rossmann-like Domain"/>
    <property type="match status" value="1"/>
</dbReference>
<comment type="caution">
    <text evidence="2">The sequence shown here is derived from an EMBL/GenBank/DDBJ whole genome shotgun (WGS) entry which is preliminary data.</text>
</comment>
<proteinExistence type="predicted"/>
<accession>A0A837N835</accession>
<dbReference type="GO" id="GO:0005737">
    <property type="term" value="C:cytoplasm"/>
    <property type="evidence" value="ECO:0007669"/>
    <property type="project" value="TreeGrafter"/>
</dbReference>
<dbReference type="InterPro" id="IPR051783">
    <property type="entry name" value="NAD(P)-dependent_oxidoreduct"/>
</dbReference>
<feature type="domain" description="NAD-dependent epimerase/dehydratase" evidence="1">
    <location>
        <begin position="8"/>
        <end position="226"/>
    </location>
</feature>
<dbReference type="InterPro" id="IPR001509">
    <property type="entry name" value="Epimerase_deHydtase"/>
</dbReference>
<dbReference type="SUPFAM" id="SSF51735">
    <property type="entry name" value="NAD(P)-binding Rossmann-fold domains"/>
    <property type="match status" value="1"/>
</dbReference>
<dbReference type="InterPro" id="IPR036291">
    <property type="entry name" value="NAD(P)-bd_dom_sf"/>
</dbReference>
<dbReference type="PANTHER" id="PTHR48079:SF6">
    <property type="entry name" value="NAD(P)-BINDING DOMAIN-CONTAINING PROTEIN-RELATED"/>
    <property type="match status" value="1"/>
</dbReference>
<dbReference type="Pfam" id="PF01370">
    <property type="entry name" value="Epimerase"/>
    <property type="match status" value="1"/>
</dbReference>
<gene>
    <name evidence="2" type="ORF">AFK76_11245</name>
</gene>
<protein>
    <recommendedName>
        <fullName evidence="1">NAD-dependent epimerase/dehydratase domain-containing protein</fullName>
    </recommendedName>
</protein>
<dbReference type="PANTHER" id="PTHR48079">
    <property type="entry name" value="PROTEIN YEEZ"/>
    <property type="match status" value="1"/>
</dbReference>
<reference evidence="2 3" key="1">
    <citation type="submission" date="2015-08" db="EMBL/GenBank/DDBJ databases">
        <title>Genome sequencing and assembly of the deep-sea bacterium Idiomarina zobellii.</title>
        <authorList>
            <person name="Mithoefer S.D."/>
            <person name="Rheaume B.A."/>
            <person name="MacLea K.S."/>
        </authorList>
    </citation>
    <scope>NUCLEOTIDE SEQUENCE [LARGE SCALE GENOMIC DNA]</scope>
    <source>
        <strain evidence="2 3">KMM 231</strain>
    </source>
</reference>
<dbReference type="AlphaFoldDB" id="A0A837N835"/>
<evidence type="ECO:0000313" key="2">
    <source>
        <dbReference type="EMBL" id="KPD22097.1"/>
    </source>
</evidence>
<sequence>MRTNDLNILLTGANGFLGYNILQAIEETDYKVTGVIRREKPQKIIENTFKGSVDGIQDWTEALANKDVVIHVAGVAHKKNKVGSEALESYRNINFHGTKNLAVQSAKAGVKRFIFISSIGVNGATSGSPFTEQDEPCPVNEYTRSKYEAEQALWEIAETTDMEVTIIRPPMIYGQNAPGNFATLVNFVRKGIPLPLGAVDNKRAFISVDNLVDFILATISHPRAGNELFLVSDNKDISTTQLLREVGKAMGKPVRLLPVHKRFLTILAKLSGKQVIAEQLLGDLRVDMSKATKLMGWLPPISVEQGLRRCFITEKRVD</sequence>
<evidence type="ECO:0000313" key="3">
    <source>
        <dbReference type="Proteomes" id="UP000053030"/>
    </source>
</evidence>
<evidence type="ECO:0000259" key="1">
    <source>
        <dbReference type="Pfam" id="PF01370"/>
    </source>
</evidence>
<organism evidence="2 3">
    <name type="scientific">Idiomarina zobellii</name>
    <dbReference type="NCBI Taxonomy" id="86103"/>
    <lineage>
        <taxon>Bacteria</taxon>
        <taxon>Pseudomonadati</taxon>
        <taxon>Pseudomonadota</taxon>
        <taxon>Gammaproteobacteria</taxon>
        <taxon>Alteromonadales</taxon>
        <taxon>Idiomarinaceae</taxon>
        <taxon>Idiomarina</taxon>
    </lineage>
</organism>
<keyword evidence="3" id="KW-1185">Reference proteome</keyword>
<dbReference type="EMBL" id="LHSG01000015">
    <property type="protein sequence ID" value="KPD22097.1"/>
    <property type="molecule type" value="Genomic_DNA"/>
</dbReference>
<dbReference type="OrthoDB" id="9801056at2"/>
<name>A0A837N835_9GAMM</name>
<dbReference type="GO" id="GO:0004029">
    <property type="term" value="F:aldehyde dehydrogenase (NAD+) activity"/>
    <property type="evidence" value="ECO:0007669"/>
    <property type="project" value="TreeGrafter"/>
</dbReference>